<sequence length="316" mass="36177">MVLAYPFLALLHAIYSLVILSISFFRHLTRQTPSPLHATRRRLPKHLSIIFVSDEDFEERTNEYCITESIHRAISWCQQLGIPQLSVYDAEGIILNNAEAIREAVVPESRVKDSELDRRHIHYPPTPPLSDYSESEPLSPKGVSNSHGAFLSFCISPIQSVSRASKKPHSLTLNVLSRETSKPSIASTARAIARTEHRNYKANNVRDTFELSVNSLESCLEGKNGLSPPDLMIIHPVHPSKYHRSPIELHGYPPWQIRLTEIYIYSCNRFRKQYEARLMWFLPLHVSSTLLSSSLTEWEFREALDQFATAEFRLGR</sequence>
<dbReference type="InterPro" id="IPR038887">
    <property type="entry name" value="Nus1/NgBR"/>
</dbReference>
<proteinExistence type="inferred from homology"/>
<keyword evidence="8" id="KW-0256">Endoplasmic reticulum</keyword>
<feature type="region of interest" description="Disordered" evidence="13">
    <location>
        <begin position="116"/>
        <end position="143"/>
    </location>
</feature>
<comment type="caution">
    <text evidence="15">The sequence shown here is derived from an EMBL/GenBank/DDBJ whole genome shotgun (WGS) entry which is preliminary data.</text>
</comment>
<dbReference type="InterPro" id="IPR036424">
    <property type="entry name" value="UPP_synth-like_sf"/>
</dbReference>
<keyword evidence="11 14" id="KW-0472">Membrane</keyword>
<dbReference type="GO" id="GO:0005789">
    <property type="term" value="C:endoplasmic reticulum membrane"/>
    <property type="evidence" value="ECO:0007669"/>
    <property type="project" value="UniProtKB-SubCell"/>
</dbReference>
<feature type="transmembrane region" description="Helical" evidence="14">
    <location>
        <begin position="6"/>
        <end position="25"/>
    </location>
</feature>
<evidence type="ECO:0000256" key="13">
    <source>
        <dbReference type="SAM" id="MobiDB-lite"/>
    </source>
</evidence>
<keyword evidence="7 14" id="KW-0812">Transmembrane</keyword>
<evidence type="ECO:0000256" key="6">
    <source>
        <dbReference type="ARBA" id="ARBA00022679"/>
    </source>
</evidence>
<evidence type="ECO:0000256" key="4">
    <source>
        <dbReference type="ARBA" id="ARBA00005432"/>
    </source>
</evidence>
<protein>
    <recommendedName>
        <fullName evidence="5">ditrans,polycis-polyprenyl diphosphate synthase [(2E,6E)-farnesyldiphosphate specific]</fullName>
        <ecNumber evidence="5">2.5.1.87</ecNumber>
    </recommendedName>
</protein>
<keyword evidence="9" id="KW-0460">Magnesium</keyword>
<dbReference type="Proteomes" id="UP001142393">
    <property type="component" value="Unassembled WGS sequence"/>
</dbReference>
<evidence type="ECO:0000256" key="3">
    <source>
        <dbReference type="ARBA" id="ARBA00004922"/>
    </source>
</evidence>
<dbReference type="EC" id="2.5.1.87" evidence="5"/>
<dbReference type="SUPFAM" id="SSF64005">
    <property type="entry name" value="Undecaprenyl diphosphate synthase"/>
    <property type="match status" value="1"/>
</dbReference>
<evidence type="ECO:0000256" key="2">
    <source>
        <dbReference type="ARBA" id="ARBA00004586"/>
    </source>
</evidence>
<evidence type="ECO:0000313" key="15">
    <source>
        <dbReference type="EMBL" id="KAJ3750473.1"/>
    </source>
</evidence>
<comment type="subcellular location">
    <subcellularLocation>
        <location evidence="2">Endoplasmic reticulum membrane</location>
    </subcellularLocation>
</comment>
<dbReference type="Gene3D" id="3.40.1180.10">
    <property type="entry name" value="Decaprenyl diphosphate synthase-like"/>
    <property type="match status" value="1"/>
</dbReference>
<evidence type="ECO:0000256" key="1">
    <source>
        <dbReference type="ARBA" id="ARBA00001946"/>
    </source>
</evidence>
<dbReference type="EMBL" id="JANVFU010000001">
    <property type="protein sequence ID" value="KAJ3750473.1"/>
    <property type="molecule type" value="Genomic_DNA"/>
</dbReference>
<evidence type="ECO:0000256" key="5">
    <source>
        <dbReference type="ARBA" id="ARBA00012596"/>
    </source>
</evidence>
<organism evidence="15 16">
    <name type="scientific">Lentinula detonsa</name>
    <dbReference type="NCBI Taxonomy" id="2804962"/>
    <lineage>
        <taxon>Eukaryota</taxon>
        <taxon>Fungi</taxon>
        <taxon>Dikarya</taxon>
        <taxon>Basidiomycota</taxon>
        <taxon>Agaricomycotina</taxon>
        <taxon>Agaricomycetes</taxon>
        <taxon>Agaricomycetidae</taxon>
        <taxon>Agaricales</taxon>
        <taxon>Marasmiineae</taxon>
        <taxon>Omphalotaceae</taxon>
        <taxon>Lentinula</taxon>
    </lineage>
</organism>
<comment type="similarity">
    <text evidence="4">Belongs to the UPP synthase family.</text>
</comment>
<evidence type="ECO:0000256" key="12">
    <source>
        <dbReference type="ARBA" id="ARBA00047353"/>
    </source>
</evidence>
<dbReference type="PANTHER" id="PTHR21528">
    <property type="entry name" value="DEHYDRODOLICHYL DIPHOSPHATE SYNTHASE COMPLEX SUBUNIT NUS1"/>
    <property type="match status" value="1"/>
</dbReference>
<dbReference type="GO" id="GO:0045547">
    <property type="term" value="F:ditrans,polycis-polyprenyl diphosphate synthase [(2E,6E)-farnesyl diphosphate specific] activity"/>
    <property type="evidence" value="ECO:0007669"/>
    <property type="project" value="UniProtKB-EC"/>
</dbReference>
<reference evidence="15 16" key="1">
    <citation type="journal article" date="2023" name="Proc. Natl. Acad. Sci. U.S.A.">
        <title>A global phylogenomic analysis of the shiitake genus Lentinula.</title>
        <authorList>
            <person name="Sierra-Patev S."/>
            <person name="Min B."/>
            <person name="Naranjo-Ortiz M."/>
            <person name="Looney B."/>
            <person name="Konkel Z."/>
            <person name="Slot J.C."/>
            <person name="Sakamoto Y."/>
            <person name="Steenwyk J.L."/>
            <person name="Rokas A."/>
            <person name="Carro J."/>
            <person name="Camarero S."/>
            <person name="Ferreira P."/>
            <person name="Molpeceres G."/>
            <person name="Ruiz-Duenas F.J."/>
            <person name="Serrano A."/>
            <person name="Henrissat B."/>
            <person name="Drula E."/>
            <person name="Hughes K.W."/>
            <person name="Mata J.L."/>
            <person name="Ishikawa N.K."/>
            <person name="Vargas-Isla R."/>
            <person name="Ushijima S."/>
            <person name="Smith C.A."/>
            <person name="Donoghue J."/>
            <person name="Ahrendt S."/>
            <person name="Andreopoulos W."/>
            <person name="He G."/>
            <person name="LaButti K."/>
            <person name="Lipzen A."/>
            <person name="Ng V."/>
            <person name="Riley R."/>
            <person name="Sandor L."/>
            <person name="Barry K."/>
            <person name="Martinez A.T."/>
            <person name="Xiao Y."/>
            <person name="Gibbons J.G."/>
            <person name="Terashima K."/>
            <person name="Grigoriev I.V."/>
            <person name="Hibbett D."/>
        </authorList>
    </citation>
    <scope>NUCLEOTIDE SEQUENCE [LARGE SCALE GENOMIC DNA]</scope>
    <source>
        <strain evidence="15 16">TFB7810</strain>
    </source>
</reference>
<evidence type="ECO:0000256" key="9">
    <source>
        <dbReference type="ARBA" id="ARBA00022842"/>
    </source>
</evidence>
<evidence type="ECO:0000256" key="7">
    <source>
        <dbReference type="ARBA" id="ARBA00022692"/>
    </source>
</evidence>
<keyword evidence="10 14" id="KW-1133">Transmembrane helix</keyword>
<comment type="cofactor">
    <cofactor evidence="1">
        <name>Mg(2+)</name>
        <dbReference type="ChEBI" id="CHEBI:18420"/>
    </cofactor>
</comment>
<dbReference type="PANTHER" id="PTHR21528:SF0">
    <property type="entry name" value="DEHYDRODOLICHYL DIPHOSPHATE SYNTHASE COMPLEX SUBUNIT NUS1"/>
    <property type="match status" value="1"/>
</dbReference>
<dbReference type="AlphaFoldDB" id="A0A9W8U338"/>
<comment type="pathway">
    <text evidence="3">Protein modification; protein glycosylation.</text>
</comment>
<gene>
    <name evidence="15" type="ORF">DFH05DRAFT_84125</name>
</gene>
<dbReference type="GO" id="GO:1904423">
    <property type="term" value="C:dehydrodolichyl diphosphate synthase complex"/>
    <property type="evidence" value="ECO:0007669"/>
    <property type="project" value="InterPro"/>
</dbReference>
<evidence type="ECO:0000256" key="11">
    <source>
        <dbReference type="ARBA" id="ARBA00023136"/>
    </source>
</evidence>
<keyword evidence="16" id="KW-1185">Reference proteome</keyword>
<evidence type="ECO:0000313" key="16">
    <source>
        <dbReference type="Proteomes" id="UP001142393"/>
    </source>
</evidence>
<keyword evidence="6" id="KW-0808">Transferase</keyword>
<evidence type="ECO:0000256" key="8">
    <source>
        <dbReference type="ARBA" id="ARBA00022824"/>
    </source>
</evidence>
<evidence type="ECO:0000256" key="10">
    <source>
        <dbReference type="ARBA" id="ARBA00022989"/>
    </source>
</evidence>
<comment type="catalytic activity">
    <reaction evidence="12">
        <text>n isopentenyl diphosphate + (2E,6E)-farnesyl diphosphate = a di-trans,poly-cis-polyprenyl diphosphate + n diphosphate</text>
        <dbReference type="Rhea" id="RHEA:53008"/>
        <dbReference type="Rhea" id="RHEA-COMP:19494"/>
        <dbReference type="ChEBI" id="CHEBI:33019"/>
        <dbReference type="ChEBI" id="CHEBI:128769"/>
        <dbReference type="ChEBI" id="CHEBI:136960"/>
        <dbReference type="ChEBI" id="CHEBI:175763"/>
        <dbReference type="EC" id="2.5.1.87"/>
    </reaction>
</comment>
<name>A0A9W8U338_9AGAR</name>
<evidence type="ECO:0000256" key="14">
    <source>
        <dbReference type="SAM" id="Phobius"/>
    </source>
</evidence>
<accession>A0A9W8U338</accession>